<dbReference type="Gene3D" id="2.60.120.920">
    <property type="match status" value="1"/>
</dbReference>
<dbReference type="PROSITE" id="PS50188">
    <property type="entry name" value="B302_SPRY"/>
    <property type="match status" value="1"/>
</dbReference>
<feature type="compositionally biased region" description="Basic and acidic residues" evidence="4">
    <location>
        <begin position="367"/>
        <end position="390"/>
    </location>
</feature>
<dbReference type="CDD" id="cd12872">
    <property type="entry name" value="SPRY_Ash2"/>
    <property type="match status" value="1"/>
</dbReference>
<sequence>MVVESSRQSTPGTSIHPAKKRKGATSAILEPSPAPSDSTSTSIVANVTLPARHDFFSRPRLTISRFPTFQDVPNVIYHTTEQLAMNRLGFRYTPAGVAPPGSALPCRTIESAPPRFRVSWEDRSSFIKVTPDGLGLLGERGFRSARCNTPIREGAWYMEVRIECGNGDRAPDVQDTNMREGCHVRLGWGRREAPLNGPVGLDGYSYGYRDKTGDKVHLSRPRSYGRSFHTGDVIGMYIFLPPRQKPDSADSHDPAHLKRERIPIEFKGQEYFESLEYAQSKEMIALIQYSNKASDTASLPSAPLAKKSANPKNLPERKVPGTETPTLRPLPQLRGSHIAFFVNGECQKVAFSDIYDYLPLCTTPASRKNDKENSKRRAREGAPREHKENPYDDGTLGYYPFISLFNYARVRINPGPDFDFPPPPDIEALLREGDEDIKPSYERSWRPICERYPEFMQEQWDLDAREEEEGKVEFAARAAREKVEAAKRAQKERRRQQAEAKKRVKEAELRQVAARASSIPRASTEPVGDTGDSYKPAVPSHLSAMMYLREDIEMANSPAPTAASSVDYRHIPDAGSEYESEPVEGDGEMPDGEGENDGNMEAENKSDGGDNGSMEAENQSDGVPSIDLDIEELL</sequence>
<accession>A0A0C3DTG1</accession>
<dbReference type="InterPro" id="IPR001870">
    <property type="entry name" value="B30.2/SPRY"/>
</dbReference>
<reference evidence="6 7" key="1">
    <citation type="submission" date="2014-04" db="EMBL/GenBank/DDBJ databases">
        <authorList>
            <consortium name="DOE Joint Genome Institute"/>
            <person name="Kuo A."/>
            <person name="Kohler A."/>
            <person name="Nagy L.G."/>
            <person name="Floudas D."/>
            <person name="Copeland A."/>
            <person name="Barry K.W."/>
            <person name="Cichocki N."/>
            <person name="Veneault-Fourrey C."/>
            <person name="LaButti K."/>
            <person name="Lindquist E.A."/>
            <person name="Lipzen A."/>
            <person name="Lundell T."/>
            <person name="Morin E."/>
            <person name="Murat C."/>
            <person name="Sun H."/>
            <person name="Tunlid A."/>
            <person name="Henrissat B."/>
            <person name="Grigoriev I.V."/>
            <person name="Hibbett D.S."/>
            <person name="Martin F."/>
            <person name="Nordberg H.P."/>
            <person name="Cantor M.N."/>
            <person name="Hua S.X."/>
        </authorList>
    </citation>
    <scope>NUCLEOTIDE SEQUENCE [LARGE SCALE GENOMIC DNA]</scope>
    <source>
        <strain evidence="6 7">Foug A</strain>
    </source>
</reference>
<dbReference type="GO" id="GO:0000976">
    <property type="term" value="F:transcription cis-regulatory region binding"/>
    <property type="evidence" value="ECO:0007669"/>
    <property type="project" value="TreeGrafter"/>
</dbReference>
<dbReference type="InterPro" id="IPR037353">
    <property type="entry name" value="ASH2"/>
</dbReference>
<evidence type="ECO:0000256" key="4">
    <source>
        <dbReference type="SAM" id="MobiDB-lite"/>
    </source>
</evidence>
<evidence type="ECO:0000259" key="5">
    <source>
        <dbReference type="PROSITE" id="PS50188"/>
    </source>
</evidence>
<feature type="domain" description="B30.2/SPRY" evidence="5">
    <location>
        <begin position="96"/>
        <end position="293"/>
    </location>
</feature>
<feature type="region of interest" description="Disordered" evidence="4">
    <location>
        <begin position="487"/>
        <end position="536"/>
    </location>
</feature>
<dbReference type="HOGENOM" id="CLU_014420_0_0_1"/>
<dbReference type="STRING" id="1036808.A0A0C3DTG1"/>
<protein>
    <recommendedName>
        <fullName evidence="5">B30.2/SPRY domain-containing protein</fullName>
    </recommendedName>
</protein>
<dbReference type="SUPFAM" id="SSF49899">
    <property type="entry name" value="Concanavalin A-like lectins/glucanases"/>
    <property type="match status" value="1"/>
</dbReference>
<dbReference type="GO" id="GO:0048188">
    <property type="term" value="C:Set1C/COMPASS complex"/>
    <property type="evidence" value="ECO:0007669"/>
    <property type="project" value="InterPro"/>
</dbReference>
<comment type="subcellular location">
    <subcellularLocation>
        <location evidence="1">Nucleus</location>
    </subcellularLocation>
</comment>
<dbReference type="InParanoid" id="A0A0C3DTG1"/>
<dbReference type="PANTHER" id="PTHR10598:SF0">
    <property type="entry name" value="SET1_ASH2 HISTONE METHYLTRANSFERASE COMPLEX SUBUNIT ASH2"/>
    <property type="match status" value="1"/>
</dbReference>
<gene>
    <name evidence="6" type="ORF">SCLCIDRAFT_126531</name>
</gene>
<name>A0A0C3DTG1_9AGAM</name>
<dbReference type="InterPro" id="IPR013320">
    <property type="entry name" value="ConA-like_dom_sf"/>
</dbReference>
<dbReference type="OrthoDB" id="10266026at2759"/>
<evidence type="ECO:0000256" key="3">
    <source>
        <dbReference type="ARBA" id="ARBA00038149"/>
    </source>
</evidence>
<dbReference type="AlphaFoldDB" id="A0A0C3DTG1"/>
<keyword evidence="2" id="KW-0539">Nucleus</keyword>
<dbReference type="PANTHER" id="PTHR10598">
    <property type="entry name" value="SET1/ASH2 HISTONE METHYLTRANSFERASE COMPLEX SUBUNIT ASH2"/>
    <property type="match status" value="1"/>
</dbReference>
<comment type="similarity">
    <text evidence="3">Belongs to the cclA family.</text>
</comment>
<dbReference type="InterPro" id="IPR043136">
    <property type="entry name" value="B30.2/SPRY_sf"/>
</dbReference>
<proteinExistence type="inferred from homology"/>
<reference evidence="7" key="2">
    <citation type="submission" date="2015-01" db="EMBL/GenBank/DDBJ databases">
        <title>Evolutionary Origins and Diversification of the Mycorrhizal Mutualists.</title>
        <authorList>
            <consortium name="DOE Joint Genome Institute"/>
            <consortium name="Mycorrhizal Genomics Consortium"/>
            <person name="Kohler A."/>
            <person name="Kuo A."/>
            <person name="Nagy L.G."/>
            <person name="Floudas D."/>
            <person name="Copeland A."/>
            <person name="Barry K.W."/>
            <person name="Cichocki N."/>
            <person name="Veneault-Fourrey C."/>
            <person name="LaButti K."/>
            <person name="Lindquist E.A."/>
            <person name="Lipzen A."/>
            <person name="Lundell T."/>
            <person name="Morin E."/>
            <person name="Murat C."/>
            <person name="Riley R."/>
            <person name="Ohm R."/>
            <person name="Sun H."/>
            <person name="Tunlid A."/>
            <person name="Henrissat B."/>
            <person name="Grigoriev I.V."/>
            <person name="Hibbett D.S."/>
            <person name="Martin F."/>
        </authorList>
    </citation>
    <scope>NUCLEOTIDE SEQUENCE [LARGE SCALE GENOMIC DNA]</scope>
    <source>
        <strain evidence="7">Foug A</strain>
    </source>
</reference>
<dbReference type="Proteomes" id="UP000053989">
    <property type="component" value="Unassembled WGS sequence"/>
</dbReference>
<dbReference type="SMART" id="SM00449">
    <property type="entry name" value="SPRY"/>
    <property type="match status" value="1"/>
</dbReference>
<feature type="region of interest" description="Disordered" evidence="4">
    <location>
        <begin position="297"/>
        <end position="329"/>
    </location>
</feature>
<dbReference type="Pfam" id="PF00622">
    <property type="entry name" value="SPRY"/>
    <property type="match status" value="1"/>
</dbReference>
<organism evidence="6 7">
    <name type="scientific">Scleroderma citrinum Foug A</name>
    <dbReference type="NCBI Taxonomy" id="1036808"/>
    <lineage>
        <taxon>Eukaryota</taxon>
        <taxon>Fungi</taxon>
        <taxon>Dikarya</taxon>
        <taxon>Basidiomycota</taxon>
        <taxon>Agaricomycotina</taxon>
        <taxon>Agaricomycetes</taxon>
        <taxon>Agaricomycetidae</taxon>
        <taxon>Boletales</taxon>
        <taxon>Sclerodermatineae</taxon>
        <taxon>Sclerodermataceae</taxon>
        <taxon>Scleroderma</taxon>
    </lineage>
</organism>
<dbReference type="EMBL" id="KN822076">
    <property type="protein sequence ID" value="KIM59231.1"/>
    <property type="molecule type" value="Genomic_DNA"/>
</dbReference>
<evidence type="ECO:0000256" key="1">
    <source>
        <dbReference type="ARBA" id="ARBA00004123"/>
    </source>
</evidence>
<feature type="compositionally biased region" description="Polar residues" evidence="4">
    <location>
        <begin position="1"/>
        <end position="13"/>
    </location>
</feature>
<keyword evidence="7" id="KW-1185">Reference proteome</keyword>
<dbReference type="FunCoup" id="A0A0C3DTG1">
    <property type="interactions" value="444"/>
</dbReference>
<feature type="compositionally biased region" description="Acidic residues" evidence="4">
    <location>
        <begin position="576"/>
        <end position="600"/>
    </location>
</feature>
<evidence type="ECO:0000313" key="7">
    <source>
        <dbReference type="Proteomes" id="UP000053989"/>
    </source>
</evidence>
<feature type="compositionally biased region" description="Basic and acidic residues" evidence="4">
    <location>
        <begin position="487"/>
        <end position="509"/>
    </location>
</feature>
<feature type="region of interest" description="Disordered" evidence="4">
    <location>
        <begin position="1"/>
        <end position="41"/>
    </location>
</feature>
<evidence type="ECO:0000313" key="6">
    <source>
        <dbReference type="EMBL" id="KIM59231.1"/>
    </source>
</evidence>
<dbReference type="InterPro" id="IPR003877">
    <property type="entry name" value="SPRY_dom"/>
</dbReference>
<evidence type="ECO:0000256" key="2">
    <source>
        <dbReference type="ARBA" id="ARBA00023242"/>
    </source>
</evidence>
<feature type="region of interest" description="Disordered" evidence="4">
    <location>
        <begin position="559"/>
        <end position="634"/>
    </location>
</feature>
<feature type="region of interest" description="Disordered" evidence="4">
    <location>
        <begin position="365"/>
        <end position="391"/>
    </location>
</feature>